<feature type="compositionally biased region" description="Low complexity" evidence="1">
    <location>
        <begin position="77"/>
        <end position="90"/>
    </location>
</feature>
<dbReference type="Proteomes" id="UP000184267">
    <property type="component" value="Unassembled WGS sequence"/>
</dbReference>
<protein>
    <submittedName>
        <fullName evidence="2">Uncharacterized protein</fullName>
    </submittedName>
</protein>
<organism evidence="2 3">
    <name type="scientific">Trametes pubescens</name>
    <name type="common">White-rot fungus</name>
    <dbReference type="NCBI Taxonomy" id="154538"/>
    <lineage>
        <taxon>Eukaryota</taxon>
        <taxon>Fungi</taxon>
        <taxon>Dikarya</taxon>
        <taxon>Basidiomycota</taxon>
        <taxon>Agaricomycotina</taxon>
        <taxon>Agaricomycetes</taxon>
        <taxon>Polyporales</taxon>
        <taxon>Polyporaceae</taxon>
        <taxon>Trametes</taxon>
    </lineage>
</organism>
<evidence type="ECO:0000313" key="3">
    <source>
        <dbReference type="Proteomes" id="UP000184267"/>
    </source>
</evidence>
<evidence type="ECO:0000256" key="1">
    <source>
        <dbReference type="SAM" id="MobiDB-lite"/>
    </source>
</evidence>
<accession>A0A1M2VQ64</accession>
<proteinExistence type="predicted"/>
<dbReference type="AlphaFoldDB" id="A0A1M2VQ64"/>
<dbReference type="EMBL" id="MNAD01000891">
    <property type="protein sequence ID" value="OJT09662.1"/>
    <property type="molecule type" value="Genomic_DNA"/>
</dbReference>
<dbReference type="OrthoDB" id="2803716at2759"/>
<sequence length="90" mass="10137">MCDLYVHTSTGGAIQAWIAVDNLQWMSVDLEHPHPYLKGYVLNFCANGEPSWVKKDTVRTYKGRMKKRERKPQQDKSSGPSSGPLSTPSK</sequence>
<reference evidence="2 3" key="1">
    <citation type="submission" date="2016-10" db="EMBL/GenBank/DDBJ databases">
        <title>Genome sequence of the basidiomycete white-rot fungus Trametes pubescens.</title>
        <authorList>
            <person name="Makela M.R."/>
            <person name="Granchi Z."/>
            <person name="Peng M."/>
            <person name="De Vries R.P."/>
            <person name="Grigoriev I."/>
            <person name="Riley R."/>
            <person name="Hilden K."/>
        </authorList>
    </citation>
    <scope>NUCLEOTIDE SEQUENCE [LARGE SCALE GENOMIC DNA]</scope>
    <source>
        <strain evidence="2 3">FBCC735</strain>
    </source>
</reference>
<feature type="region of interest" description="Disordered" evidence="1">
    <location>
        <begin position="57"/>
        <end position="90"/>
    </location>
</feature>
<feature type="compositionally biased region" description="Basic residues" evidence="1">
    <location>
        <begin position="61"/>
        <end position="70"/>
    </location>
</feature>
<dbReference type="STRING" id="154538.A0A1M2VQ64"/>
<keyword evidence="3" id="KW-1185">Reference proteome</keyword>
<name>A0A1M2VQ64_TRAPU</name>
<comment type="caution">
    <text evidence="2">The sequence shown here is derived from an EMBL/GenBank/DDBJ whole genome shotgun (WGS) entry which is preliminary data.</text>
</comment>
<gene>
    <name evidence="2" type="ORF">TRAPUB_13858</name>
</gene>
<evidence type="ECO:0000313" key="2">
    <source>
        <dbReference type="EMBL" id="OJT09662.1"/>
    </source>
</evidence>